<comment type="caution">
    <text evidence="3">The sequence shown here is derived from an EMBL/GenBank/DDBJ whole genome shotgun (WGS) entry which is preliminary data.</text>
</comment>
<evidence type="ECO:0000313" key="3">
    <source>
        <dbReference type="EMBL" id="MBW2938224.1"/>
    </source>
</evidence>
<feature type="transmembrane region" description="Helical" evidence="1">
    <location>
        <begin position="21"/>
        <end position="42"/>
    </location>
</feature>
<sequence length="111" mass="13305">MEPKSYKKYEEAQKRIKQIKGVYGHIIIFLVVVPLVFIVRFFVLPAYGIVSEEKGFNNWLNWNTYIFPVMWLMAIGIHALTVFKPKSIKNWEDKKIEELIQKEEEEIQTWK</sequence>
<dbReference type="EMBL" id="JAHWDP010000003">
    <property type="protein sequence ID" value="MBW2938224.1"/>
    <property type="molecule type" value="Genomic_DNA"/>
</dbReference>
<accession>A0A9X1JVP9</accession>
<dbReference type="Pfam" id="PF13239">
    <property type="entry name" value="2TM"/>
    <property type="match status" value="1"/>
</dbReference>
<keyword evidence="1" id="KW-1133">Transmembrane helix</keyword>
<keyword evidence="1" id="KW-0812">Transmembrane</keyword>
<reference evidence="3" key="1">
    <citation type="submission" date="2021-07" db="EMBL/GenBank/DDBJ databases">
        <title>Aureisphaera sp. CAU 1614 isolated from sea sediment.</title>
        <authorList>
            <person name="Kim W."/>
        </authorList>
    </citation>
    <scope>NUCLEOTIDE SEQUENCE</scope>
    <source>
        <strain evidence="3">CAU 1614</strain>
    </source>
</reference>
<feature type="domain" description="2TM" evidence="2">
    <location>
        <begin position="10"/>
        <end position="100"/>
    </location>
</feature>
<feature type="transmembrane region" description="Helical" evidence="1">
    <location>
        <begin position="62"/>
        <end position="83"/>
    </location>
</feature>
<dbReference type="Proteomes" id="UP001138686">
    <property type="component" value="Unassembled WGS sequence"/>
</dbReference>
<dbReference type="InterPro" id="IPR025698">
    <property type="entry name" value="2TM_dom"/>
</dbReference>
<evidence type="ECO:0000259" key="2">
    <source>
        <dbReference type="Pfam" id="PF13239"/>
    </source>
</evidence>
<dbReference type="AlphaFoldDB" id="A0A9X1JVP9"/>
<organism evidence="3 4">
    <name type="scientific">Halomarinibacterium sedimenti</name>
    <dbReference type="NCBI Taxonomy" id="2857106"/>
    <lineage>
        <taxon>Bacteria</taxon>
        <taxon>Pseudomonadati</taxon>
        <taxon>Bacteroidota</taxon>
        <taxon>Flavobacteriia</taxon>
        <taxon>Flavobacteriales</taxon>
        <taxon>Flavobacteriaceae</taxon>
        <taxon>Halomarinibacterium</taxon>
    </lineage>
</organism>
<gene>
    <name evidence="3" type="ORF">KXJ69_08915</name>
</gene>
<evidence type="ECO:0000313" key="4">
    <source>
        <dbReference type="Proteomes" id="UP001138686"/>
    </source>
</evidence>
<keyword evidence="1" id="KW-0472">Membrane</keyword>
<protein>
    <submittedName>
        <fullName evidence="3">2TM domain-containing protein</fullName>
    </submittedName>
</protein>
<keyword evidence="4" id="KW-1185">Reference proteome</keyword>
<proteinExistence type="predicted"/>
<evidence type="ECO:0000256" key="1">
    <source>
        <dbReference type="SAM" id="Phobius"/>
    </source>
</evidence>
<dbReference type="RefSeq" id="WP_219052740.1">
    <property type="nucleotide sequence ID" value="NZ_JAHWDP010000003.1"/>
</dbReference>
<name>A0A9X1JVP9_9FLAO</name>